<evidence type="ECO:0000256" key="3">
    <source>
        <dbReference type="ARBA" id="ARBA00022777"/>
    </source>
</evidence>
<evidence type="ECO:0000256" key="5">
    <source>
        <dbReference type="SAM" id="Coils"/>
    </source>
</evidence>
<keyword evidence="3 4" id="KW-0418">Kinase</keyword>
<dbReference type="Gene3D" id="3.40.50.10350">
    <property type="entry name" value="Glycerate kinase, domain 1"/>
    <property type="match status" value="1"/>
</dbReference>
<keyword evidence="2 4" id="KW-0808">Transferase</keyword>
<dbReference type="InterPro" id="IPR036129">
    <property type="entry name" value="Glycerate_kinase_sf"/>
</dbReference>
<dbReference type="Proteomes" id="UP001595807">
    <property type="component" value="Unassembled WGS sequence"/>
</dbReference>
<keyword evidence="5" id="KW-0175">Coiled coil</keyword>
<dbReference type="RefSeq" id="WP_380427014.1">
    <property type="nucleotide sequence ID" value="NZ_JBHRZV010000049.1"/>
</dbReference>
<comment type="caution">
    <text evidence="6">The sequence shown here is derived from an EMBL/GenBank/DDBJ whole genome shotgun (WGS) entry which is preliminary data.</text>
</comment>
<dbReference type="EMBL" id="JBHRZV010000049">
    <property type="protein sequence ID" value="MFC3928462.1"/>
    <property type="molecule type" value="Genomic_DNA"/>
</dbReference>
<feature type="coiled-coil region" evidence="5">
    <location>
        <begin position="341"/>
        <end position="368"/>
    </location>
</feature>
<dbReference type="NCBIfam" id="TIGR00045">
    <property type="entry name" value="glycerate kinase"/>
    <property type="match status" value="1"/>
</dbReference>
<evidence type="ECO:0000313" key="6">
    <source>
        <dbReference type="EMBL" id="MFC3928462.1"/>
    </source>
</evidence>
<comment type="similarity">
    <text evidence="1 4">Belongs to the glycerate kinase type-1 family.</text>
</comment>
<evidence type="ECO:0000313" key="7">
    <source>
        <dbReference type="Proteomes" id="UP001595807"/>
    </source>
</evidence>
<evidence type="ECO:0000256" key="2">
    <source>
        <dbReference type="ARBA" id="ARBA00022679"/>
    </source>
</evidence>
<dbReference type="PANTHER" id="PTHR21599:SF0">
    <property type="entry name" value="GLYCERATE KINASE"/>
    <property type="match status" value="1"/>
</dbReference>
<dbReference type="PANTHER" id="PTHR21599">
    <property type="entry name" value="GLYCERATE KINASE"/>
    <property type="match status" value="1"/>
</dbReference>
<dbReference type="InterPro" id="IPR018193">
    <property type="entry name" value="Glyc_kinase_flavodox-like_fold"/>
</dbReference>
<dbReference type="Gene3D" id="3.90.1510.10">
    <property type="entry name" value="Glycerate kinase, domain 2"/>
    <property type="match status" value="1"/>
</dbReference>
<evidence type="ECO:0000256" key="4">
    <source>
        <dbReference type="PIRNR" id="PIRNR006078"/>
    </source>
</evidence>
<dbReference type="SUPFAM" id="SSF110738">
    <property type="entry name" value="Glycerate kinase I"/>
    <property type="match status" value="1"/>
</dbReference>
<gene>
    <name evidence="6" type="ORF">ACFORF_07785</name>
</gene>
<name>A0ABV8CWT6_9STRE</name>
<reference evidence="7" key="1">
    <citation type="journal article" date="2019" name="Int. J. Syst. Evol. Microbiol.">
        <title>The Global Catalogue of Microorganisms (GCM) 10K type strain sequencing project: providing services to taxonomists for standard genome sequencing and annotation.</title>
        <authorList>
            <consortium name="The Broad Institute Genomics Platform"/>
            <consortium name="The Broad Institute Genome Sequencing Center for Infectious Disease"/>
            <person name="Wu L."/>
            <person name="Ma J."/>
        </authorList>
    </citation>
    <scope>NUCLEOTIDE SEQUENCE [LARGE SCALE GENOMIC DNA]</scope>
    <source>
        <strain evidence="7">CCUG 67170</strain>
    </source>
</reference>
<proteinExistence type="inferred from homology"/>
<organism evidence="6 7">
    <name type="scientific">Streptococcus caprae</name>
    <dbReference type="NCBI Taxonomy" id="1640501"/>
    <lineage>
        <taxon>Bacteria</taxon>
        <taxon>Bacillati</taxon>
        <taxon>Bacillota</taxon>
        <taxon>Bacilli</taxon>
        <taxon>Lactobacillales</taxon>
        <taxon>Streptococcaceae</taxon>
        <taxon>Streptococcus</taxon>
    </lineage>
</organism>
<evidence type="ECO:0000256" key="1">
    <source>
        <dbReference type="ARBA" id="ARBA00006284"/>
    </source>
</evidence>
<dbReference type="GO" id="GO:0016301">
    <property type="term" value="F:kinase activity"/>
    <property type="evidence" value="ECO:0007669"/>
    <property type="project" value="UniProtKB-KW"/>
</dbReference>
<dbReference type="InterPro" id="IPR018197">
    <property type="entry name" value="Glycerate_kinase_RE-like"/>
</dbReference>
<dbReference type="Pfam" id="PF02595">
    <property type="entry name" value="Gly_kinase"/>
    <property type="match status" value="1"/>
</dbReference>
<dbReference type="PIRSF" id="PIRSF006078">
    <property type="entry name" value="GlxK"/>
    <property type="match status" value="1"/>
</dbReference>
<dbReference type="InterPro" id="IPR004381">
    <property type="entry name" value="Glycerate_kinase"/>
</dbReference>
<keyword evidence="7" id="KW-1185">Reference proteome</keyword>
<sequence length="373" mass="39620">MKVVIAPDSFKESLTATEAAEAIYQGFYRVFPEANYDLIPVGDGGEGTVDAICNGLKLTKKTILVADGLGGQVEAEYARNEGVAAFECATVTGLERIPLEDRKPLKISNRGIGQLILFLLDEGVREFYIGVGGSSTTDGGIGVAEGLGYQFWDKDGNLIKAIGANLDKIARMTSDRVPSSLKEAKIHLLVDVTNPLCGPRGASPVFGPQKGLSPTEVTWADQALQNFYQNHHPALLNLPGAGAGGGLAAGFVAFTGARIVSGIDTVLDLLKFEERIAEADLLIVGEGKLDRQSLSGKAPIGLARRTPNKIPIIALCGMLDEDLPLFPCQGILAAYAAIPRLQDKEKLLSDAKKDLTNLSQQVAQTLKLGQHLS</sequence>
<accession>A0ABV8CWT6</accession>
<protein>
    <submittedName>
        <fullName evidence="6">Glycerate kinase</fullName>
    </submittedName>
</protein>